<keyword evidence="2" id="KW-1185">Reference proteome</keyword>
<dbReference type="PANTHER" id="PTHR22198:SF1">
    <property type="entry name" value="FERM DOMAIN-CONTAINING PROTEIN"/>
    <property type="match status" value="1"/>
</dbReference>
<evidence type="ECO:0000313" key="2">
    <source>
        <dbReference type="Proteomes" id="UP000694843"/>
    </source>
</evidence>
<dbReference type="KEGG" id="hazt:108678793"/>
<dbReference type="OMA" id="ILMIECH"/>
<dbReference type="AlphaFoldDB" id="A0A8B7P9U5"/>
<sequence>MSLTAVAGPSTSWDDDENFVLITFIGRQSGVRHFGESLRTLLEIATTVLPSKGKIFKICEKFDTYQKGGLFPLLHVCGDRSVVERYQREENFANYYDLGDDHMVDQAVFREIAHIDPPCSGRRCRDSVITVSAFRSVDKNTSGVLKKNWKSWTGARALVLDMFEAGIEWHQMTFYARERPLLTEEDTPGFYYILVCKVGIRQPSDEGLIVDVLQRFRVERWFGYQTIYRAHDC</sequence>
<feature type="domain" description="DUF7153" evidence="1">
    <location>
        <begin position="58"/>
        <end position="229"/>
    </location>
</feature>
<organism evidence="2 3">
    <name type="scientific">Hyalella azteca</name>
    <name type="common">Amphipod</name>
    <dbReference type="NCBI Taxonomy" id="294128"/>
    <lineage>
        <taxon>Eukaryota</taxon>
        <taxon>Metazoa</taxon>
        <taxon>Ecdysozoa</taxon>
        <taxon>Arthropoda</taxon>
        <taxon>Crustacea</taxon>
        <taxon>Multicrustacea</taxon>
        <taxon>Malacostraca</taxon>
        <taxon>Eumalacostraca</taxon>
        <taxon>Peracarida</taxon>
        <taxon>Amphipoda</taxon>
        <taxon>Senticaudata</taxon>
        <taxon>Talitrida</taxon>
        <taxon>Talitroidea</taxon>
        <taxon>Hyalellidae</taxon>
        <taxon>Hyalella</taxon>
    </lineage>
</organism>
<dbReference type="OrthoDB" id="6381584at2759"/>
<proteinExistence type="predicted"/>
<dbReference type="RefSeq" id="XP_018022750.1">
    <property type="nucleotide sequence ID" value="XM_018167261.2"/>
</dbReference>
<dbReference type="Pfam" id="PF23672">
    <property type="entry name" value="DUF7153"/>
    <property type="match status" value="1"/>
</dbReference>
<dbReference type="Proteomes" id="UP000694843">
    <property type="component" value="Unplaced"/>
</dbReference>
<dbReference type="GeneID" id="108678793"/>
<evidence type="ECO:0000313" key="3">
    <source>
        <dbReference type="RefSeq" id="XP_018022750.1"/>
    </source>
</evidence>
<name>A0A8B7P9U5_HYAAZ</name>
<protein>
    <submittedName>
        <fullName evidence="3">Uncharacterized protein LOC108678793</fullName>
    </submittedName>
</protein>
<reference evidence="3" key="1">
    <citation type="submission" date="2025-08" db="UniProtKB">
        <authorList>
            <consortium name="RefSeq"/>
        </authorList>
    </citation>
    <scope>IDENTIFICATION</scope>
    <source>
        <tissue evidence="3">Whole organism</tissue>
    </source>
</reference>
<dbReference type="PANTHER" id="PTHR22198">
    <property type="entry name" value="FERM DOMAIN-CONTAINING PROTEIN"/>
    <property type="match status" value="1"/>
</dbReference>
<gene>
    <name evidence="3" type="primary">LOC108678793</name>
</gene>
<accession>A0A8B7P9U5</accession>
<dbReference type="InterPro" id="IPR055577">
    <property type="entry name" value="DUF7153"/>
</dbReference>
<evidence type="ECO:0000259" key="1">
    <source>
        <dbReference type="Pfam" id="PF23672"/>
    </source>
</evidence>